<evidence type="ECO:0000256" key="1">
    <source>
        <dbReference type="SAM" id="MobiDB-lite"/>
    </source>
</evidence>
<reference evidence="2 3" key="1">
    <citation type="submission" date="2015-06" db="EMBL/GenBank/DDBJ databases">
        <authorList>
            <person name="Hoefler B.C."/>
            <person name="Straight P.D."/>
        </authorList>
    </citation>
    <scope>NUCLEOTIDE SEQUENCE [LARGE SCALE GENOMIC DNA]</scope>
    <source>
        <strain evidence="2 3">Riq4</strain>
    </source>
</reference>
<accession>A0A0L1MKQ3</accession>
<organism evidence="2 3">
    <name type="scientific">Pseudomonas syringae</name>
    <dbReference type="NCBI Taxonomy" id="317"/>
    <lineage>
        <taxon>Bacteria</taxon>
        <taxon>Pseudomonadati</taxon>
        <taxon>Pseudomonadota</taxon>
        <taxon>Gammaproteobacteria</taxon>
        <taxon>Pseudomonadales</taxon>
        <taxon>Pseudomonadaceae</taxon>
        <taxon>Pseudomonas</taxon>
    </lineage>
</organism>
<dbReference type="EMBL" id="LFQK01000009">
    <property type="protein sequence ID" value="KNH28986.1"/>
    <property type="molecule type" value="Genomic_DNA"/>
</dbReference>
<feature type="region of interest" description="Disordered" evidence="1">
    <location>
        <begin position="1"/>
        <end position="100"/>
    </location>
</feature>
<name>A0A0L1MKQ3_PSESX</name>
<evidence type="ECO:0000313" key="2">
    <source>
        <dbReference type="EMBL" id="KNH28986.1"/>
    </source>
</evidence>
<dbReference type="Proteomes" id="UP000036955">
    <property type="component" value="Unassembled WGS sequence"/>
</dbReference>
<gene>
    <name evidence="2" type="ORF">ACS77_05445</name>
</gene>
<comment type="caution">
    <text evidence="2">The sequence shown here is derived from an EMBL/GenBank/DDBJ whole genome shotgun (WGS) entry which is preliminary data.</text>
</comment>
<feature type="compositionally biased region" description="Polar residues" evidence="1">
    <location>
        <begin position="72"/>
        <end position="84"/>
    </location>
</feature>
<evidence type="ECO:0000313" key="3">
    <source>
        <dbReference type="Proteomes" id="UP000036955"/>
    </source>
</evidence>
<feature type="compositionally biased region" description="Basic and acidic residues" evidence="1">
    <location>
        <begin position="30"/>
        <end position="53"/>
    </location>
</feature>
<dbReference type="OrthoDB" id="6977967at2"/>
<proteinExistence type="predicted"/>
<sequence length="100" mass="10892">MKPDPSTTKNEPTEDLSNPNDDGCVLGTAGRDEDPNTTTDWDKERNAEDHRQGPSDARGMPGYPREAPDVQAPSTTKTRPQTSEVEPGIETPEQDNDKVG</sequence>
<dbReference type="AlphaFoldDB" id="A0A0L1MKQ3"/>
<dbReference type="PATRIC" id="fig|317.197.peg.5951"/>
<protein>
    <submittedName>
        <fullName evidence="2">Uncharacterized protein</fullName>
    </submittedName>
</protein>
<feature type="compositionally biased region" description="Polar residues" evidence="1">
    <location>
        <begin position="1"/>
        <end position="20"/>
    </location>
</feature>